<keyword evidence="1" id="KW-1133">Transmembrane helix</keyword>
<evidence type="ECO:0000313" key="4">
    <source>
        <dbReference type="Proteomes" id="UP000182413"/>
    </source>
</evidence>
<dbReference type="GO" id="GO:0015385">
    <property type="term" value="F:sodium:proton antiporter activity"/>
    <property type="evidence" value="ECO:0007669"/>
    <property type="project" value="TreeGrafter"/>
</dbReference>
<proteinExistence type="predicted"/>
<evidence type="ECO:0000313" key="3">
    <source>
        <dbReference type="EMBL" id="SDD46634.1"/>
    </source>
</evidence>
<keyword evidence="1" id="KW-0472">Membrane</keyword>
<dbReference type="EMBL" id="FNAE01000001">
    <property type="protein sequence ID" value="SDD46634.1"/>
    <property type="molecule type" value="Genomic_DNA"/>
</dbReference>
<dbReference type="PANTHER" id="PTHR34703">
    <property type="entry name" value="ANTIPORTER SUBUNIT MNHG2-RELATED"/>
    <property type="match status" value="1"/>
</dbReference>
<feature type="transmembrane region" description="Helical" evidence="1">
    <location>
        <begin position="6"/>
        <end position="31"/>
    </location>
</feature>
<evidence type="ECO:0000313" key="2">
    <source>
        <dbReference type="EMBL" id="MDX5991663.1"/>
    </source>
</evidence>
<dbReference type="EMBL" id="JAWXXP010000001">
    <property type="protein sequence ID" value="MDX5991663.1"/>
    <property type="molecule type" value="Genomic_DNA"/>
</dbReference>
<protein>
    <submittedName>
        <fullName evidence="2">Monovalent cation/H(+) antiporter subunit G</fullName>
    </submittedName>
    <submittedName>
        <fullName evidence="3">Multicomponent Na+:H+ antiporter subunit G</fullName>
    </submittedName>
</protein>
<dbReference type="NCBIfam" id="TIGR01300">
    <property type="entry name" value="CPA3_mnhG_phaG"/>
    <property type="match status" value="1"/>
</dbReference>
<accession>A0A1G6UZE7</accession>
<dbReference type="Pfam" id="PF03334">
    <property type="entry name" value="PhaG_MnhG_YufB"/>
    <property type="match status" value="1"/>
</dbReference>
<dbReference type="GeneID" id="83640666"/>
<keyword evidence="1" id="KW-0812">Transmembrane</keyword>
<name>A0A1G6UZE7_9GAMM</name>
<feature type="transmembrane region" description="Helical" evidence="1">
    <location>
        <begin position="43"/>
        <end position="61"/>
    </location>
</feature>
<organism evidence="3 4">
    <name type="scientific">Ectopseudomonas alcaliphila</name>
    <dbReference type="NCBI Taxonomy" id="101564"/>
    <lineage>
        <taxon>Bacteria</taxon>
        <taxon>Pseudomonadati</taxon>
        <taxon>Pseudomonadota</taxon>
        <taxon>Gammaproteobacteria</taxon>
        <taxon>Pseudomonadales</taxon>
        <taxon>Pseudomonadaceae</taxon>
        <taxon>Ectopseudomonas</taxon>
    </lineage>
</organism>
<dbReference type="Proteomes" id="UP000182413">
    <property type="component" value="Unassembled WGS sequence"/>
</dbReference>
<feature type="transmembrane region" description="Helical" evidence="1">
    <location>
        <begin position="67"/>
        <end position="86"/>
    </location>
</feature>
<reference evidence="3 4" key="1">
    <citation type="submission" date="2016-10" db="EMBL/GenBank/DDBJ databases">
        <authorList>
            <person name="de Groot N.N."/>
        </authorList>
    </citation>
    <scope>NUCLEOTIDE SEQUENCE [LARGE SCALE GENOMIC DNA]</scope>
    <source>
        <strain evidence="3 4">JCM 10630</strain>
    </source>
</reference>
<dbReference type="NCBIfam" id="NF009314">
    <property type="entry name" value="PRK12674.1-2"/>
    <property type="match status" value="1"/>
</dbReference>
<dbReference type="InterPro" id="IPR005133">
    <property type="entry name" value="PhaG_MnhG_YufB"/>
</dbReference>
<gene>
    <name evidence="2" type="primary">mnhG</name>
    <name evidence="3" type="ORF">SAMN05216575_101617</name>
    <name evidence="2" type="ORF">SIM71_06310</name>
</gene>
<dbReference type="Proteomes" id="UP001278050">
    <property type="component" value="Unassembled WGS sequence"/>
</dbReference>
<sequence>MNEVQAWLASLLVLSGAVISLLGAIGVLRLPDSYSRMHAASKAGVLGAVLLLGAVALASSGELALEAFIGLLILLASAPLAAHAIARAAHRAGIRPTLGRLGDELEQRNRGGE</sequence>
<evidence type="ECO:0000256" key="1">
    <source>
        <dbReference type="SAM" id="Phobius"/>
    </source>
</evidence>
<dbReference type="AlphaFoldDB" id="A0A1G6UZE7"/>
<dbReference type="OrthoDB" id="9813804at2"/>
<keyword evidence="5" id="KW-1185">Reference proteome</keyword>
<dbReference type="RefSeq" id="WP_004423812.1">
    <property type="nucleotide sequence ID" value="NZ_CBCSET010000001.1"/>
</dbReference>
<reference evidence="2 5" key="2">
    <citation type="submission" date="2023-11" db="EMBL/GenBank/DDBJ databases">
        <title>MicrobeMod: A computational toolkit for identifying prokaryotic methylation and restriction-modification with nanopore sequencing.</title>
        <authorList>
            <person name="Crits-Christoph A."/>
            <person name="Kang S.C."/>
            <person name="Lee H."/>
            <person name="Ostrov N."/>
        </authorList>
    </citation>
    <scope>NUCLEOTIDE SEQUENCE [LARGE SCALE GENOMIC DNA]</scope>
    <source>
        <strain evidence="2 5">ATCC BAA-571</strain>
    </source>
</reference>
<dbReference type="PANTHER" id="PTHR34703:SF1">
    <property type="entry name" value="ANTIPORTER SUBUNIT MNHG2-RELATED"/>
    <property type="match status" value="1"/>
</dbReference>
<evidence type="ECO:0000313" key="5">
    <source>
        <dbReference type="Proteomes" id="UP001278050"/>
    </source>
</evidence>